<dbReference type="Gene3D" id="3.40.50.1170">
    <property type="entry name" value="L-asparaginase, N-terminal domain"/>
    <property type="match status" value="1"/>
</dbReference>
<reference evidence="6 7" key="1">
    <citation type="submission" date="2018-11" db="EMBL/GenBank/DDBJ databases">
        <title>Tabrizicola sp. isolated from sediment of alpine lake.</title>
        <authorList>
            <person name="Liu Z."/>
        </authorList>
    </citation>
    <scope>NUCLEOTIDE SEQUENCE [LARGE SCALE GENOMIC DNA]</scope>
    <source>
        <strain evidence="6 7">DRYC-M-16</strain>
    </source>
</reference>
<gene>
    <name evidence="6" type="ORF">EEB11_05220</name>
</gene>
<dbReference type="PROSITE" id="PS51732">
    <property type="entry name" value="ASN_GLN_ASE_3"/>
    <property type="match status" value="1"/>
</dbReference>
<evidence type="ECO:0000256" key="2">
    <source>
        <dbReference type="PROSITE-ProRule" id="PRU10099"/>
    </source>
</evidence>
<evidence type="ECO:0000259" key="4">
    <source>
        <dbReference type="Pfam" id="PF00710"/>
    </source>
</evidence>
<comment type="caution">
    <text evidence="6">The sequence shown here is derived from an EMBL/GenBank/DDBJ whole genome shotgun (WGS) entry which is preliminary data.</text>
</comment>
<dbReference type="InterPro" id="IPR036152">
    <property type="entry name" value="Asp/glu_Ase-like_sf"/>
</dbReference>
<feature type="domain" description="L-asparaginase N-terminal" evidence="4">
    <location>
        <begin position="10"/>
        <end position="174"/>
    </location>
</feature>
<dbReference type="EMBL" id="RPEM01000003">
    <property type="protein sequence ID" value="TGD44108.1"/>
    <property type="molecule type" value="Genomic_DNA"/>
</dbReference>
<proteinExistence type="inferred from homology"/>
<dbReference type="GO" id="GO:0004177">
    <property type="term" value="F:aminopeptidase activity"/>
    <property type="evidence" value="ECO:0007669"/>
    <property type="project" value="UniProtKB-KW"/>
</dbReference>
<dbReference type="PRINTS" id="PR00139">
    <property type="entry name" value="ASNGLNASE"/>
</dbReference>
<dbReference type="SMART" id="SM00870">
    <property type="entry name" value="Asparaginase"/>
    <property type="match status" value="1"/>
</dbReference>
<dbReference type="InterPro" id="IPR020827">
    <property type="entry name" value="Asparaginase/glutaminase_AS1"/>
</dbReference>
<dbReference type="PANTHER" id="PTHR11707">
    <property type="entry name" value="L-ASPARAGINASE"/>
    <property type="match status" value="1"/>
</dbReference>
<feature type="active site" evidence="3">
    <location>
        <position position="89"/>
    </location>
</feature>
<keyword evidence="6" id="KW-0031">Aminopeptidase</keyword>
<organism evidence="6 7">
    <name type="scientific">Pseudotabrizicola sediminis</name>
    <dbReference type="NCBI Taxonomy" id="2486418"/>
    <lineage>
        <taxon>Bacteria</taxon>
        <taxon>Pseudomonadati</taxon>
        <taxon>Pseudomonadota</taxon>
        <taxon>Alphaproteobacteria</taxon>
        <taxon>Rhodobacterales</taxon>
        <taxon>Paracoccaceae</taxon>
        <taxon>Pseudotabrizicola</taxon>
    </lineage>
</organism>
<feature type="domain" description="Asparaginase/glutaminase C-terminal" evidence="5">
    <location>
        <begin position="187"/>
        <end position="289"/>
    </location>
</feature>
<comment type="similarity">
    <text evidence="1">Belongs to the asparaginase 1 family.</text>
</comment>
<dbReference type="SUPFAM" id="SSF53774">
    <property type="entry name" value="Glutaminase/Asparaginase"/>
    <property type="match status" value="1"/>
</dbReference>
<keyword evidence="6" id="KW-0378">Hydrolase</keyword>
<dbReference type="PIRSF" id="PIRSF001220">
    <property type="entry name" value="L-ASNase_gatD"/>
    <property type="match status" value="1"/>
</dbReference>
<evidence type="ECO:0000259" key="5">
    <source>
        <dbReference type="Pfam" id="PF17763"/>
    </source>
</evidence>
<dbReference type="PANTHER" id="PTHR11707:SF28">
    <property type="entry name" value="60 KDA LYSOPHOSPHOLIPASE"/>
    <property type="match status" value="1"/>
</dbReference>
<evidence type="ECO:0000256" key="3">
    <source>
        <dbReference type="PROSITE-ProRule" id="PRU10100"/>
    </source>
</evidence>
<dbReference type="PROSITE" id="PS00917">
    <property type="entry name" value="ASN_GLN_ASE_2"/>
    <property type="match status" value="1"/>
</dbReference>
<dbReference type="Pfam" id="PF17763">
    <property type="entry name" value="Asparaginase_C"/>
    <property type="match status" value="1"/>
</dbReference>
<evidence type="ECO:0000256" key="1">
    <source>
        <dbReference type="ARBA" id="ARBA00010518"/>
    </source>
</evidence>
<accession>A0ABY2KNC6</accession>
<dbReference type="InterPro" id="IPR006034">
    <property type="entry name" value="Asparaginase/glutaminase-like"/>
</dbReference>
<dbReference type="InterPro" id="IPR040919">
    <property type="entry name" value="Asparaginase_C"/>
</dbReference>
<dbReference type="InterPro" id="IPR027475">
    <property type="entry name" value="Asparaginase/glutaminase_AS2"/>
</dbReference>
<dbReference type="Gene3D" id="3.40.50.40">
    <property type="match status" value="1"/>
</dbReference>
<dbReference type="PROSITE" id="PS00144">
    <property type="entry name" value="ASN_GLN_ASE_1"/>
    <property type="match status" value="1"/>
</dbReference>
<feature type="active site" evidence="2">
    <location>
        <position position="18"/>
    </location>
</feature>
<keyword evidence="6" id="KW-0645">Protease</keyword>
<dbReference type="Proteomes" id="UP000297741">
    <property type="component" value="Unassembled WGS sequence"/>
</dbReference>
<evidence type="ECO:0000313" key="6">
    <source>
        <dbReference type="EMBL" id="TGD44108.1"/>
    </source>
</evidence>
<dbReference type="PIRSF" id="PIRSF500176">
    <property type="entry name" value="L_ASNase"/>
    <property type="match status" value="1"/>
</dbReference>
<dbReference type="InterPro" id="IPR027474">
    <property type="entry name" value="L-asparaginase_N"/>
</dbReference>
<name>A0ABY2KNC6_9RHOB</name>
<dbReference type="Pfam" id="PF00710">
    <property type="entry name" value="Asparaginase"/>
    <property type="match status" value="1"/>
</dbReference>
<dbReference type="InterPro" id="IPR037152">
    <property type="entry name" value="L-asparaginase_N_sf"/>
</dbReference>
<keyword evidence="7" id="KW-1185">Reference proteome</keyword>
<evidence type="ECO:0000313" key="7">
    <source>
        <dbReference type="Proteomes" id="UP000297741"/>
    </source>
</evidence>
<sequence>MRGTSIMTSLLILYTGGTIGMVPGPGGLQPGTGVLESALPALTPAGVTFTVEHFSPLIDSANIRPADWNHMLDRVEAWQGQAVIIVHGTDTMAYTGAALSGALPDLRLPVILCGSMAPLHTGGDAEGNLGLALTSALTAPPGVWLAFAGRLLPAAGLVKQDSHAADAFRSIAQTTQPSAARRFADRRVAILSLSPGLPAAALRGALHELDGAVLRVYGAGTMMNDPAIIDALHSAIARGCRLRAVSQCENGGLEPAAYAAGAALWSAGVENGGSETAELALARLWLALS</sequence>
<dbReference type="InterPro" id="IPR027473">
    <property type="entry name" value="L-asparaginase_C"/>
</dbReference>
<protein>
    <submittedName>
        <fullName evidence="6">Aminopeptidase</fullName>
    </submittedName>
</protein>